<dbReference type="Gene3D" id="3.30.420.10">
    <property type="entry name" value="Ribonuclease H-like superfamily/Ribonuclease H"/>
    <property type="match status" value="1"/>
</dbReference>
<dbReference type="PROSITE" id="PS00141">
    <property type="entry name" value="ASP_PROTEASE"/>
    <property type="match status" value="1"/>
</dbReference>
<dbReference type="Gene3D" id="3.10.20.370">
    <property type="match status" value="1"/>
</dbReference>
<dbReference type="InterPro" id="IPR001969">
    <property type="entry name" value="Aspartic_peptidase_AS"/>
</dbReference>
<dbReference type="PANTHER" id="PTHR37984">
    <property type="entry name" value="PROTEIN CBG26694"/>
    <property type="match status" value="1"/>
</dbReference>
<dbReference type="CDD" id="cd09274">
    <property type="entry name" value="RNase_HI_RT_Ty3"/>
    <property type="match status" value="1"/>
</dbReference>
<evidence type="ECO:0000313" key="15">
    <source>
        <dbReference type="EMBL" id="KAF9760596.1"/>
    </source>
</evidence>
<dbReference type="InterPro" id="IPR041577">
    <property type="entry name" value="RT_RNaseH_2"/>
</dbReference>
<dbReference type="Gene3D" id="3.10.10.10">
    <property type="entry name" value="HIV Type 1 Reverse Transcriptase, subunit A, domain 1"/>
    <property type="match status" value="1"/>
</dbReference>
<keyword evidence="7" id="KW-0460">Magnesium</keyword>
<dbReference type="InterPro" id="IPR050951">
    <property type="entry name" value="Retrovirus_Pol_polyprotein"/>
</dbReference>
<dbReference type="InterPro" id="IPR036397">
    <property type="entry name" value="RNaseH_sf"/>
</dbReference>
<dbReference type="InterPro" id="IPR043128">
    <property type="entry name" value="Rev_trsase/Diguanyl_cyclase"/>
</dbReference>
<dbReference type="InterPro" id="IPR012337">
    <property type="entry name" value="RNaseH-like_sf"/>
</dbReference>
<evidence type="ECO:0000256" key="9">
    <source>
        <dbReference type="ARBA" id="ARBA00022908"/>
    </source>
</evidence>
<gene>
    <name evidence="15" type="primary">pol_73</name>
    <name evidence="15" type="ORF">NGRA_3094</name>
</gene>
<evidence type="ECO:0000256" key="4">
    <source>
        <dbReference type="ARBA" id="ARBA00022750"/>
    </source>
</evidence>
<evidence type="ECO:0000256" key="3">
    <source>
        <dbReference type="ARBA" id="ARBA00022722"/>
    </source>
</evidence>
<dbReference type="Pfam" id="PF13975">
    <property type="entry name" value="gag-asp_proteas"/>
    <property type="match status" value="1"/>
</dbReference>
<feature type="domain" description="Integrase catalytic" evidence="14">
    <location>
        <begin position="1004"/>
        <end position="1177"/>
    </location>
</feature>
<protein>
    <submittedName>
        <fullName evidence="15">Retrovirus-related Pol polyprotein from transposon</fullName>
    </submittedName>
</protein>
<keyword evidence="4" id="KW-0064">Aspartyl protease</keyword>
<dbReference type="SUPFAM" id="SSF50630">
    <property type="entry name" value="Acid proteases"/>
    <property type="match status" value="1"/>
</dbReference>
<keyword evidence="4" id="KW-0645">Protease</keyword>
<evidence type="ECO:0000259" key="13">
    <source>
        <dbReference type="PROSITE" id="PS50878"/>
    </source>
</evidence>
<evidence type="ECO:0000313" key="16">
    <source>
        <dbReference type="Proteomes" id="UP000740883"/>
    </source>
</evidence>
<evidence type="ECO:0000259" key="14">
    <source>
        <dbReference type="PROSITE" id="PS50994"/>
    </source>
</evidence>
<dbReference type="GO" id="GO:0004190">
    <property type="term" value="F:aspartic-type endopeptidase activity"/>
    <property type="evidence" value="ECO:0007669"/>
    <property type="project" value="UniProtKB-KW"/>
</dbReference>
<dbReference type="InterPro" id="IPR001584">
    <property type="entry name" value="Integrase_cat-core"/>
</dbReference>
<dbReference type="GO" id="GO:0004519">
    <property type="term" value="F:endonuclease activity"/>
    <property type="evidence" value="ECO:0007669"/>
    <property type="project" value="UniProtKB-KW"/>
</dbReference>
<dbReference type="AlphaFoldDB" id="A0A9P6GW64"/>
<dbReference type="Gene3D" id="2.40.70.10">
    <property type="entry name" value="Acid Proteases"/>
    <property type="match status" value="1"/>
</dbReference>
<evidence type="ECO:0000256" key="12">
    <source>
        <dbReference type="SAM" id="Coils"/>
    </source>
</evidence>
<keyword evidence="6" id="KW-0378">Hydrolase</keyword>
<keyword evidence="12" id="KW-0175">Coiled coil</keyword>
<reference evidence="15 16" key="1">
    <citation type="journal article" date="2020" name="Genome Biol. Evol.">
        <title>Comparative genomics of strictly vertically transmitted, feminizing microsporidia endosymbionts of amphipod crustaceans.</title>
        <authorList>
            <person name="Cormier A."/>
            <person name="Chebbi M.A."/>
            <person name="Giraud I."/>
            <person name="Wattier R."/>
            <person name="Teixeira M."/>
            <person name="Gilbert C."/>
            <person name="Rigaud T."/>
            <person name="Cordaux R."/>
        </authorList>
    </citation>
    <scope>NUCLEOTIDE SEQUENCE [LARGE SCALE GENOMIC DNA]</scope>
    <source>
        <strain evidence="15 16">Ou3-Ou53</strain>
    </source>
</reference>
<dbReference type="CDD" id="cd01647">
    <property type="entry name" value="RT_LTR"/>
    <property type="match status" value="1"/>
</dbReference>
<dbReference type="Proteomes" id="UP000740883">
    <property type="component" value="Unassembled WGS sequence"/>
</dbReference>
<evidence type="ECO:0000256" key="7">
    <source>
        <dbReference type="ARBA" id="ARBA00022842"/>
    </source>
</evidence>
<feature type="coiled-coil region" evidence="12">
    <location>
        <begin position="415"/>
        <end position="481"/>
    </location>
</feature>
<evidence type="ECO:0000256" key="1">
    <source>
        <dbReference type="ARBA" id="ARBA00022679"/>
    </source>
</evidence>
<keyword evidence="5" id="KW-0255">Endonuclease</keyword>
<keyword evidence="10" id="KW-0695">RNA-directed DNA polymerase</keyword>
<dbReference type="Pfam" id="PF00665">
    <property type="entry name" value="rve"/>
    <property type="match status" value="1"/>
</dbReference>
<dbReference type="Pfam" id="PF17919">
    <property type="entry name" value="RT_RNaseH_2"/>
    <property type="match status" value="1"/>
</dbReference>
<proteinExistence type="predicted"/>
<keyword evidence="16" id="KW-1185">Reference proteome</keyword>
<evidence type="ECO:0000256" key="2">
    <source>
        <dbReference type="ARBA" id="ARBA00022695"/>
    </source>
</evidence>
<keyword evidence="3" id="KW-0540">Nuclease</keyword>
<dbReference type="InterPro" id="IPR000477">
    <property type="entry name" value="RT_dom"/>
</dbReference>
<evidence type="ECO:0000256" key="5">
    <source>
        <dbReference type="ARBA" id="ARBA00022759"/>
    </source>
</evidence>
<dbReference type="PANTHER" id="PTHR37984:SF5">
    <property type="entry name" value="PROTEIN NYNRIN-LIKE"/>
    <property type="match status" value="1"/>
</dbReference>
<dbReference type="GO" id="GO:0003723">
    <property type="term" value="F:RNA binding"/>
    <property type="evidence" value="ECO:0007669"/>
    <property type="project" value="UniProtKB-KW"/>
</dbReference>
<dbReference type="GO" id="GO:0006508">
    <property type="term" value="P:proteolysis"/>
    <property type="evidence" value="ECO:0007669"/>
    <property type="project" value="InterPro"/>
</dbReference>
<comment type="caution">
    <text evidence="15">The sequence shown here is derived from an EMBL/GenBank/DDBJ whole genome shotgun (WGS) entry which is preliminary data.</text>
</comment>
<evidence type="ECO:0000256" key="10">
    <source>
        <dbReference type="ARBA" id="ARBA00022918"/>
    </source>
</evidence>
<dbReference type="PROSITE" id="PS50994">
    <property type="entry name" value="INTEGRASE"/>
    <property type="match status" value="1"/>
</dbReference>
<evidence type="ECO:0000256" key="6">
    <source>
        <dbReference type="ARBA" id="ARBA00022801"/>
    </source>
</evidence>
<feature type="domain" description="Reverse transcriptase" evidence="13">
    <location>
        <begin position="518"/>
        <end position="695"/>
    </location>
</feature>
<dbReference type="OrthoDB" id="6079484at2759"/>
<dbReference type="Pfam" id="PF00078">
    <property type="entry name" value="RVT_1"/>
    <property type="match status" value="1"/>
</dbReference>
<name>A0A9P6GW64_9MICR</name>
<dbReference type="GO" id="GO:0015074">
    <property type="term" value="P:DNA integration"/>
    <property type="evidence" value="ECO:0007669"/>
    <property type="project" value="UniProtKB-KW"/>
</dbReference>
<sequence length="1243" mass="146948">EAGVQNKEIIAKKHICILESYFRTNKVPVIQDMLNSTSYEKDVEQEKSKSTDEENIEKDDVITFKFTDETIDVELKKTLRIIRQIRFMNEQKLDDWLDDFEEISKHKNWNIKQQYSALRLLIKDPMLEGIFSLENFDLIKEEIRGNVLRKMDSSIIQYKLGKLRQTQYKYVREYLSDIKRLIDKYAKVENISKNEYNRKLKESFFQGLGFATKMKVFELGKKKLEDTIEFLEQVEENLITEMDRMKFQKTHQNVKESISNFINNKWCAHCKTNSHTTKTCYKLNRDDGPRRQEITKSRKEEKSCVMKERRLKTLELEILGNIGGQKIQVMVDTGASRNYINANLIKELNLEMVEEEPLEVMTANGAKVRLNDVVNCKLILDGIKKVYNCTFYVLQECASDVILGNEFIFNNSVILDFKRNIIRIEEEELKILKENEEDVEELDKIFYEKLGLIKNNQKSNIKELIEQYRRKNSEFKEMKITPVQLKRIETKIELGKRKAYMVPCKYVERAKDEINRLMDEGIIVESEVKYVSPAFFIEKRNSDLRLVIDYRGINNYIIDECYDIPKIYENLMYMGENEYFSTIDLKNGFNQIPLEKESQEVTGFMLMNKTYKYLRVPFGIRSGPKLFQKTISKILEGIENCFIYIDDIIIYSKGLEEHDRILEKVLKRLQEYEIRINFEKSSFYNKEIKLLGYFVSKEGLTVDTKYLQNKIFEQLPRTKKQLQKIIGVFNWYRRFISNLSDKLKDITDMLSQERFIWNEEHTKMVKKIKEEIECKVTLKFPDFTKKFILEVDASNEGIGAVLYQEKGVIGYFSKKLNKTEQNYSIVEKELLGMVKGLFFFKDIIQGYYTEVFTDNKNCVIENKKFTSRMERWKVLLNDFNLKVISIEGKNNNVADCLSRGCLLQEIKSTQKEKYLKMVEECRSNDEKDNTKKKITIKPERETKFLKFIHKISGHAGVIVNFHNLKRYFNIKYLVKKLQRIIKKCSKCKRIKNSRMVIQGNVPLDSKEPFEKISSDIYGPFRLEDYLHKGLGENGYFITITDIYTRISHIEFVTTIGTKEVINVCKKWVSKYKKPKVVIMDNGVQYTSNEFKEFLYKLEIKPRYIPKFTPSSNGISERINVVISEMLRLHRGRSIRYIVKKIHHRLNENHNTTIQCSPKSLISGVCFYNPFNNKEEFQKPKNKNNESSLISTIKIGDKVYLKNFTQNKLEDRYIGPFEVINKGAKGKWIKLGNNEWVHIKNLKF</sequence>
<keyword evidence="9" id="KW-0229">DNA integration</keyword>
<dbReference type="Gene3D" id="3.30.70.270">
    <property type="match status" value="2"/>
</dbReference>
<accession>A0A9P6GW64</accession>
<keyword evidence="8" id="KW-0694">RNA-binding</keyword>
<evidence type="ECO:0000256" key="8">
    <source>
        <dbReference type="ARBA" id="ARBA00022884"/>
    </source>
</evidence>
<feature type="coiled-coil region" evidence="12">
    <location>
        <begin position="655"/>
        <end position="682"/>
    </location>
</feature>
<evidence type="ECO:0000256" key="11">
    <source>
        <dbReference type="ARBA" id="ARBA00023268"/>
    </source>
</evidence>
<dbReference type="PROSITE" id="PS50878">
    <property type="entry name" value="RT_POL"/>
    <property type="match status" value="1"/>
</dbReference>
<keyword evidence="2" id="KW-0548">Nucleotidyltransferase</keyword>
<keyword evidence="11" id="KW-0511">Multifunctional enzyme</keyword>
<dbReference type="GO" id="GO:0005634">
    <property type="term" value="C:nucleus"/>
    <property type="evidence" value="ECO:0007669"/>
    <property type="project" value="UniProtKB-ARBA"/>
</dbReference>
<feature type="non-terminal residue" evidence="15">
    <location>
        <position position="1"/>
    </location>
</feature>
<dbReference type="InterPro" id="IPR021109">
    <property type="entry name" value="Peptidase_aspartic_dom_sf"/>
</dbReference>
<dbReference type="InterPro" id="IPR043502">
    <property type="entry name" value="DNA/RNA_pol_sf"/>
</dbReference>
<dbReference type="EMBL" id="SBJO01000571">
    <property type="protein sequence ID" value="KAF9760596.1"/>
    <property type="molecule type" value="Genomic_DNA"/>
</dbReference>
<dbReference type="GO" id="GO:0003964">
    <property type="term" value="F:RNA-directed DNA polymerase activity"/>
    <property type="evidence" value="ECO:0007669"/>
    <property type="project" value="UniProtKB-KW"/>
</dbReference>
<keyword evidence="1" id="KW-0808">Transferase</keyword>
<dbReference type="SUPFAM" id="SSF53098">
    <property type="entry name" value="Ribonuclease H-like"/>
    <property type="match status" value="1"/>
</dbReference>
<dbReference type="SUPFAM" id="SSF56672">
    <property type="entry name" value="DNA/RNA polymerases"/>
    <property type="match status" value="1"/>
</dbReference>
<dbReference type="Gene3D" id="1.10.340.70">
    <property type="match status" value="1"/>
</dbReference>
<dbReference type="CDD" id="cd00303">
    <property type="entry name" value="retropepsin_like"/>
    <property type="match status" value="1"/>
</dbReference>
<organism evidence="15 16">
    <name type="scientific">Nosema granulosis</name>
    <dbReference type="NCBI Taxonomy" id="83296"/>
    <lineage>
        <taxon>Eukaryota</taxon>
        <taxon>Fungi</taxon>
        <taxon>Fungi incertae sedis</taxon>
        <taxon>Microsporidia</taxon>
        <taxon>Nosematidae</taxon>
        <taxon>Nosema</taxon>
    </lineage>
</organism>